<dbReference type="HOGENOM" id="CLU_1785305_0_0_6"/>
<feature type="transmembrane region" description="Helical" evidence="1">
    <location>
        <begin position="12"/>
        <end position="42"/>
    </location>
</feature>
<dbReference type="STRING" id="357804.Ping_2275"/>
<reference evidence="2 3" key="1">
    <citation type="submission" date="2007-01" db="EMBL/GenBank/DDBJ databases">
        <title>Complete sequence of Psychromonas ingrahamii 37.</title>
        <authorList>
            <consortium name="US DOE Joint Genome Institute"/>
            <person name="Copeland A."/>
            <person name="Lucas S."/>
            <person name="Lapidus A."/>
            <person name="Barry K."/>
            <person name="Detter J.C."/>
            <person name="Glavina del Rio T."/>
            <person name="Hammon N."/>
            <person name="Israni S."/>
            <person name="Dalin E."/>
            <person name="Tice H."/>
            <person name="Pitluck S."/>
            <person name="Thompson L.S."/>
            <person name="Brettin T."/>
            <person name="Bruce D."/>
            <person name="Han C."/>
            <person name="Tapia R."/>
            <person name="Schmutz J."/>
            <person name="Larimer F."/>
            <person name="Land M."/>
            <person name="Hauser L."/>
            <person name="Kyrpides N."/>
            <person name="Ivanova N."/>
            <person name="Staley J."/>
            <person name="Richardson P."/>
        </authorList>
    </citation>
    <scope>NUCLEOTIDE SEQUENCE [LARGE SCALE GENOMIC DNA]</scope>
    <source>
        <strain evidence="2 3">37</strain>
    </source>
</reference>
<keyword evidence="1" id="KW-0812">Transmembrane</keyword>
<keyword evidence="1" id="KW-1133">Transmembrane helix</keyword>
<keyword evidence="3" id="KW-1185">Reference proteome</keyword>
<dbReference type="Proteomes" id="UP000000639">
    <property type="component" value="Chromosome"/>
</dbReference>
<keyword evidence="1" id="KW-0472">Membrane</keyword>
<feature type="transmembrane region" description="Helical" evidence="1">
    <location>
        <begin position="54"/>
        <end position="71"/>
    </location>
</feature>
<proteinExistence type="predicted"/>
<evidence type="ECO:0000256" key="1">
    <source>
        <dbReference type="SAM" id="Phobius"/>
    </source>
</evidence>
<name>A1SX01_PSYIN</name>
<gene>
    <name evidence="2" type="ordered locus">Ping_2275</name>
</gene>
<dbReference type="eggNOG" id="COG3706">
    <property type="taxonomic scope" value="Bacteria"/>
</dbReference>
<organism evidence="2 3">
    <name type="scientific">Psychromonas ingrahamii (strain DSM 17664 / CCUG 51855 / 37)</name>
    <dbReference type="NCBI Taxonomy" id="357804"/>
    <lineage>
        <taxon>Bacteria</taxon>
        <taxon>Pseudomonadati</taxon>
        <taxon>Pseudomonadota</taxon>
        <taxon>Gammaproteobacteria</taxon>
        <taxon>Alteromonadales</taxon>
        <taxon>Psychromonadaceae</taxon>
        <taxon>Psychromonas</taxon>
    </lineage>
</organism>
<evidence type="ECO:0000313" key="3">
    <source>
        <dbReference type="Proteomes" id="UP000000639"/>
    </source>
</evidence>
<accession>A1SX01</accession>
<dbReference type="RefSeq" id="WP_011770576.1">
    <property type="nucleotide sequence ID" value="NC_008709.1"/>
</dbReference>
<dbReference type="KEGG" id="pin:Ping_2275"/>
<feature type="transmembrane region" description="Helical" evidence="1">
    <location>
        <begin position="83"/>
        <end position="100"/>
    </location>
</feature>
<evidence type="ECO:0000313" key="2">
    <source>
        <dbReference type="EMBL" id="ABM04016.1"/>
    </source>
</evidence>
<protein>
    <submittedName>
        <fullName evidence="2">Uncharacterized protein</fullName>
    </submittedName>
</protein>
<dbReference type="AlphaFoldDB" id="A1SX01"/>
<sequence>MLKTTIEEKPWVLVKFAQALVCPLGTVGILFGVTAIAGYVSAIEELYRPITDGAATNPLTAICMILIGFAIRNRNNHKYERWLSRLLAFLVMIVISTLFVDTVSDSNISALITPFQHQVQLDLQMGKAMIWGANLPPCFFSLLLA</sequence>
<dbReference type="EMBL" id="CP000510">
    <property type="protein sequence ID" value="ABM04016.1"/>
    <property type="molecule type" value="Genomic_DNA"/>
</dbReference>